<proteinExistence type="predicted"/>
<evidence type="ECO:0000313" key="4">
    <source>
        <dbReference type="EMBL" id="CCG05821.1"/>
    </source>
</evidence>
<dbReference type="Proteomes" id="UP000007517">
    <property type="component" value="Chromosome"/>
</dbReference>
<reference evidence="5" key="2">
    <citation type="submission" date="2012-02" db="EMBL/GenBank/DDBJ databases">
        <title>Complete genome sequence of Blastococcus saxobsidens strain DD2.</title>
        <authorList>
            <person name="Genoscope."/>
        </authorList>
    </citation>
    <scope>NUCLEOTIDE SEQUENCE [LARGE SCALE GENOMIC DNA]</scope>
    <source>
        <strain evidence="5">DD2</strain>
    </source>
</reference>
<reference evidence="4 5" key="1">
    <citation type="journal article" date="2012" name="J. Bacteriol.">
        <title>Genome Sequence of Blastococcus saxobsidens DD2, a Stone-Inhabiting Bacterium.</title>
        <authorList>
            <person name="Chouaia B."/>
            <person name="Crotti E."/>
            <person name="Brusetti L."/>
            <person name="Daffonchio D."/>
            <person name="Essoussi I."/>
            <person name="Nouioui I."/>
            <person name="Sbissi I."/>
            <person name="Ghodhbane-Gtari F."/>
            <person name="Gtari M."/>
            <person name="Vacherie B."/>
            <person name="Barbe V."/>
            <person name="Medigue C."/>
            <person name="Gury J."/>
            <person name="Pujic P."/>
            <person name="Normand P."/>
        </authorList>
    </citation>
    <scope>NUCLEOTIDE SEQUENCE [LARGE SCALE GENOMIC DNA]</scope>
    <source>
        <strain evidence="4 5">DD2</strain>
    </source>
</reference>
<gene>
    <name evidence="4" type="ordered locus">BLASA_5047</name>
</gene>
<feature type="signal peptide" evidence="3">
    <location>
        <begin position="1"/>
        <end position="21"/>
    </location>
</feature>
<dbReference type="HOGENOM" id="CLU_808145_0_0_11"/>
<organism evidence="4 5">
    <name type="scientific">Blastococcus saxobsidens (strain DD2)</name>
    <dbReference type="NCBI Taxonomy" id="1146883"/>
    <lineage>
        <taxon>Bacteria</taxon>
        <taxon>Bacillati</taxon>
        <taxon>Actinomycetota</taxon>
        <taxon>Actinomycetes</taxon>
        <taxon>Geodermatophilales</taxon>
        <taxon>Geodermatophilaceae</taxon>
        <taxon>Blastococcus</taxon>
    </lineage>
</organism>
<keyword evidence="2" id="KW-0812">Transmembrane</keyword>
<feature type="region of interest" description="Disordered" evidence="1">
    <location>
        <begin position="171"/>
        <end position="207"/>
    </location>
</feature>
<evidence type="ECO:0000313" key="5">
    <source>
        <dbReference type="Proteomes" id="UP000007517"/>
    </source>
</evidence>
<name>H6RVZ1_BLASD</name>
<evidence type="ECO:0000256" key="1">
    <source>
        <dbReference type="SAM" id="MobiDB-lite"/>
    </source>
</evidence>
<feature type="transmembrane region" description="Helical" evidence="2">
    <location>
        <begin position="299"/>
        <end position="320"/>
    </location>
</feature>
<keyword evidence="3" id="KW-0732">Signal</keyword>
<evidence type="ECO:0000256" key="2">
    <source>
        <dbReference type="SAM" id="Phobius"/>
    </source>
</evidence>
<sequence>MAVLAWLGVAGASLVAPLAVAAPSVTVPIRDVTPPVVSVDAGGSVTFVNEIQDKTVQVGGGGLLPALVDVTASTEVTLGLPSGTKVLTAPGTPGASVTERFDRSCATCTLTYTYALTSNGSLTAPLTDAALEALPSLPAPTPFVVNTILPDVPDVQGANLPPLPAVTLPPLPVQPPAPPAPPVPGEDREETVVDTPPAAPPVMQDPPGDPYTYGAGAGAVRLSPSSTTAAAAFDPSRFAVPGQGPGGAGRAGSSGAGGVAGSYDGASVPVFGQLAGLDFAALDEGSASEVVTASEARPLTLPAAALAAVVALAAVTAALVRTSASTRRPGGDGNTVVWLGRSR</sequence>
<protein>
    <submittedName>
        <fullName evidence="4">Uncharacterized protein</fullName>
    </submittedName>
</protein>
<keyword evidence="2" id="KW-0472">Membrane</keyword>
<feature type="compositionally biased region" description="Pro residues" evidence="1">
    <location>
        <begin position="171"/>
        <end position="184"/>
    </location>
</feature>
<dbReference type="KEGG" id="bsd:BLASA_5047"/>
<accession>H6RVZ1</accession>
<dbReference type="EMBL" id="FO117623">
    <property type="protein sequence ID" value="CCG05821.1"/>
    <property type="molecule type" value="Genomic_DNA"/>
</dbReference>
<keyword evidence="2" id="KW-1133">Transmembrane helix</keyword>
<evidence type="ECO:0000256" key="3">
    <source>
        <dbReference type="SAM" id="SignalP"/>
    </source>
</evidence>
<dbReference type="AlphaFoldDB" id="H6RVZ1"/>
<keyword evidence="5" id="KW-1185">Reference proteome</keyword>
<feature type="chain" id="PRO_5003606205" evidence="3">
    <location>
        <begin position="22"/>
        <end position="343"/>
    </location>
</feature>
<feature type="compositionally biased region" description="Pro residues" evidence="1">
    <location>
        <begin position="197"/>
        <end position="207"/>
    </location>
</feature>